<evidence type="ECO:0008006" key="5">
    <source>
        <dbReference type="Google" id="ProtNLM"/>
    </source>
</evidence>
<reference evidence="3 4" key="1">
    <citation type="submission" date="2021-10" db="EMBL/GenBank/DDBJ databases">
        <title>Lutispora strain m25 sp. nov., a thermophilic, non-spore-forming bacterium isolated from a lab-scale methanogenic bioreactor digesting anaerobic sludge.</title>
        <authorList>
            <person name="El Houari A."/>
            <person name="Mcdonald J."/>
        </authorList>
    </citation>
    <scope>NUCLEOTIDE SEQUENCE [LARGE SCALE GENOMIC DNA]</scope>
    <source>
        <strain evidence="4">m25</strain>
    </source>
</reference>
<sequence>MTLNEFIRWQNKIAKQHTRLYSSSGAVAMAMNPSLIEFVEQTNEMMKVISPPVLDMANRVAEINRIPSPALFNMSQRASEIANIISPVIYEAAQQSKILADALSPALINAAQFAQKVKIELNPLIQQMEQARIRWSDIGSFSTTLTGIIESNPYIEDLEDDIDKFSLQEKEEIESAVIEIISEPFNWQQSIVSCFESFKSRNPLLSKLFIWVLSTIIAIIVGAASDILANVIKDANLKEAPTPTAPIITNLVINQSVYITNKAPYYFEVEFIDEQSGETIKGWISKRSLKPYNTDDEQPKITENELPISEEKPIND</sequence>
<evidence type="ECO:0000256" key="1">
    <source>
        <dbReference type="SAM" id="MobiDB-lite"/>
    </source>
</evidence>
<evidence type="ECO:0000313" key="4">
    <source>
        <dbReference type="Proteomes" id="UP001651880"/>
    </source>
</evidence>
<keyword evidence="4" id="KW-1185">Reference proteome</keyword>
<name>A0ABT1NAP6_9FIRM</name>
<feature type="region of interest" description="Disordered" evidence="1">
    <location>
        <begin position="289"/>
        <end position="316"/>
    </location>
</feature>
<feature type="transmembrane region" description="Helical" evidence="2">
    <location>
        <begin position="208"/>
        <end position="229"/>
    </location>
</feature>
<keyword evidence="2" id="KW-0472">Membrane</keyword>
<accession>A0ABT1NAP6</accession>
<keyword evidence="2" id="KW-1133">Transmembrane helix</keyword>
<gene>
    <name evidence="3" type="ORF">LJD61_01925</name>
</gene>
<evidence type="ECO:0000256" key="2">
    <source>
        <dbReference type="SAM" id="Phobius"/>
    </source>
</evidence>
<comment type="caution">
    <text evidence="3">The sequence shown here is derived from an EMBL/GenBank/DDBJ whole genome shotgun (WGS) entry which is preliminary data.</text>
</comment>
<evidence type="ECO:0000313" key="3">
    <source>
        <dbReference type="EMBL" id="MCQ1528307.1"/>
    </source>
</evidence>
<protein>
    <recommendedName>
        <fullName evidence="5">SH3 domain-containing protein</fullName>
    </recommendedName>
</protein>
<dbReference type="Proteomes" id="UP001651880">
    <property type="component" value="Unassembled WGS sequence"/>
</dbReference>
<dbReference type="EMBL" id="JAJEKE010000001">
    <property type="protein sequence ID" value="MCQ1528307.1"/>
    <property type="molecule type" value="Genomic_DNA"/>
</dbReference>
<proteinExistence type="predicted"/>
<dbReference type="RefSeq" id="WP_255225796.1">
    <property type="nucleotide sequence ID" value="NZ_JAJEKE010000001.1"/>
</dbReference>
<keyword evidence="2" id="KW-0812">Transmembrane</keyword>
<feature type="compositionally biased region" description="Basic and acidic residues" evidence="1">
    <location>
        <begin position="297"/>
        <end position="316"/>
    </location>
</feature>
<organism evidence="3 4">
    <name type="scientific">Lutispora saccharofermentans</name>
    <dbReference type="NCBI Taxonomy" id="3024236"/>
    <lineage>
        <taxon>Bacteria</taxon>
        <taxon>Bacillati</taxon>
        <taxon>Bacillota</taxon>
        <taxon>Clostridia</taxon>
        <taxon>Lutisporales</taxon>
        <taxon>Lutisporaceae</taxon>
        <taxon>Lutispora</taxon>
    </lineage>
</organism>